<name>A0A495V527_9GAMM</name>
<reference evidence="3 4" key="1">
    <citation type="submission" date="2018-10" db="EMBL/GenBank/DDBJ databases">
        <title>Genomic Encyclopedia of Archaeal and Bacterial Type Strains, Phase II (KMG-II): from individual species to whole genera.</title>
        <authorList>
            <person name="Goeker M."/>
        </authorList>
    </citation>
    <scope>NUCLEOTIDE SEQUENCE [LARGE SCALE GENOMIC DNA]</scope>
    <source>
        <strain evidence="3 4">DSM 235</strain>
    </source>
</reference>
<sequence length="342" mass="37177">MSKRSTPSQSAHQPVVEQVERRASALAALTAARSERAEASMRLTTHQRRLADVRNEIRGKEARPDYANDLTRLRREQETLAHDDTALREAVARCDAAIASAEETIREVDADCGDAEAAAAAEQRTLEAARTEVARLSGMIAESQDALGADDAPDAELAGLRREREDAMAAIAAGSGEATVLEELNRRIAEREGVIADALAAAETDLDERSQTLRGLRRRLAEVESVVSASETRLRLLLDQVWWRRVAAAREEYAASVAALGSALARLMIYDGLLFAQGQRPAPVATPQLLGRLLVPGLRDPSRVYTGLEADPHALDRAGLDVLLEQAREEVRRELAEVGLTL</sequence>
<feature type="coiled-coil region" evidence="1">
    <location>
        <begin position="98"/>
        <end position="146"/>
    </location>
</feature>
<feature type="compositionally biased region" description="Polar residues" evidence="2">
    <location>
        <begin position="1"/>
        <end position="12"/>
    </location>
</feature>
<accession>A0A495V527</accession>
<feature type="coiled-coil region" evidence="1">
    <location>
        <begin position="181"/>
        <end position="219"/>
    </location>
</feature>
<gene>
    <name evidence="3" type="ORF">BDD21_1886</name>
</gene>
<evidence type="ECO:0000313" key="3">
    <source>
        <dbReference type="EMBL" id="RKT44501.1"/>
    </source>
</evidence>
<evidence type="ECO:0000256" key="2">
    <source>
        <dbReference type="SAM" id="MobiDB-lite"/>
    </source>
</evidence>
<keyword evidence="4" id="KW-1185">Reference proteome</keyword>
<evidence type="ECO:0000256" key="1">
    <source>
        <dbReference type="SAM" id="Coils"/>
    </source>
</evidence>
<protein>
    <submittedName>
        <fullName evidence="3">Uncharacterized protein</fullName>
    </submittedName>
</protein>
<dbReference type="RefSeq" id="WP_147431033.1">
    <property type="nucleotide sequence ID" value="NZ_RBXL01000001.1"/>
</dbReference>
<keyword evidence="1" id="KW-0175">Coiled coil</keyword>
<feature type="region of interest" description="Disordered" evidence="2">
    <location>
        <begin position="1"/>
        <end position="21"/>
    </location>
</feature>
<dbReference type="Proteomes" id="UP000274556">
    <property type="component" value="Unassembled WGS sequence"/>
</dbReference>
<feature type="coiled-coil region" evidence="1">
    <location>
        <begin position="36"/>
        <end position="63"/>
    </location>
</feature>
<evidence type="ECO:0000313" key="4">
    <source>
        <dbReference type="Proteomes" id="UP000274556"/>
    </source>
</evidence>
<organism evidence="3 4">
    <name type="scientific">Thiocapsa rosea</name>
    <dbReference type="NCBI Taxonomy" id="69360"/>
    <lineage>
        <taxon>Bacteria</taxon>
        <taxon>Pseudomonadati</taxon>
        <taxon>Pseudomonadota</taxon>
        <taxon>Gammaproteobacteria</taxon>
        <taxon>Chromatiales</taxon>
        <taxon>Chromatiaceae</taxon>
        <taxon>Thiocapsa</taxon>
    </lineage>
</organism>
<comment type="caution">
    <text evidence="3">The sequence shown here is derived from an EMBL/GenBank/DDBJ whole genome shotgun (WGS) entry which is preliminary data.</text>
</comment>
<dbReference type="EMBL" id="RBXL01000001">
    <property type="protein sequence ID" value="RKT44501.1"/>
    <property type="molecule type" value="Genomic_DNA"/>
</dbReference>
<proteinExistence type="predicted"/>
<dbReference type="AlphaFoldDB" id="A0A495V527"/>